<name>A0A8S9QJ56_BRACR</name>
<sequence length="128" mass="14623">MPYTRRKENPCGKANLEVLGVLSSSYQISGTRVTNITLRTTLPALLLRPKGFQRILKTSVLSNKNSLQPPHLQKIQDATIRLRPNKEEPILTWVQNELRLEWNPGQRDRWSGVLPKGEPAENEQSRLT</sequence>
<proteinExistence type="predicted"/>
<dbReference type="EMBL" id="QGKX02001290">
    <property type="protein sequence ID" value="KAF3539782.1"/>
    <property type="molecule type" value="Genomic_DNA"/>
</dbReference>
<organism evidence="2 3">
    <name type="scientific">Brassica cretica</name>
    <name type="common">Mustard</name>
    <dbReference type="NCBI Taxonomy" id="69181"/>
    <lineage>
        <taxon>Eukaryota</taxon>
        <taxon>Viridiplantae</taxon>
        <taxon>Streptophyta</taxon>
        <taxon>Embryophyta</taxon>
        <taxon>Tracheophyta</taxon>
        <taxon>Spermatophyta</taxon>
        <taxon>Magnoliopsida</taxon>
        <taxon>eudicotyledons</taxon>
        <taxon>Gunneridae</taxon>
        <taxon>Pentapetalae</taxon>
        <taxon>rosids</taxon>
        <taxon>malvids</taxon>
        <taxon>Brassicales</taxon>
        <taxon>Brassicaceae</taxon>
        <taxon>Brassiceae</taxon>
        <taxon>Brassica</taxon>
    </lineage>
</organism>
<evidence type="ECO:0000256" key="1">
    <source>
        <dbReference type="SAM" id="MobiDB-lite"/>
    </source>
</evidence>
<gene>
    <name evidence="2" type="ORF">F2Q69_00022518</name>
</gene>
<evidence type="ECO:0000313" key="3">
    <source>
        <dbReference type="Proteomes" id="UP000712600"/>
    </source>
</evidence>
<accession>A0A8S9QJ56</accession>
<feature type="region of interest" description="Disordered" evidence="1">
    <location>
        <begin position="106"/>
        <end position="128"/>
    </location>
</feature>
<dbReference type="Proteomes" id="UP000712600">
    <property type="component" value="Unassembled WGS sequence"/>
</dbReference>
<evidence type="ECO:0000313" key="2">
    <source>
        <dbReference type="EMBL" id="KAF3539782.1"/>
    </source>
</evidence>
<protein>
    <submittedName>
        <fullName evidence="2">Uncharacterized protein</fullName>
    </submittedName>
</protein>
<dbReference type="AlphaFoldDB" id="A0A8S9QJ56"/>
<reference evidence="2" key="1">
    <citation type="submission" date="2019-12" db="EMBL/GenBank/DDBJ databases">
        <title>Genome sequencing and annotation of Brassica cretica.</title>
        <authorList>
            <person name="Studholme D.J."/>
            <person name="Sarris P."/>
        </authorList>
    </citation>
    <scope>NUCLEOTIDE SEQUENCE</scope>
    <source>
        <strain evidence="2">PFS-109/04</strain>
        <tissue evidence="2">Leaf</tissue>
    </source>
</reference>
<comment type="caution">
    <text evidence="2">The sequence shown here is derived from an EMBL/GenBank/DDBJ whole genome shotgun (WGS) entry which is preliminary data.</text>
</comment>